<name>A0A2T4XSZ0_ENTCL</name>
<dbReference type="AlphaFoldDB" id="A0A2T4XSZ0"/>
<dbReference type="InterPro" id="IPR023631">
    <property type="entry name" value="Amidase_dom"/>
</dbReference>
<dbReference type="OrthoDB" id="9811471at2"/>
<gene>
    <name evidence="2" type="ORF">DA103_25115</name>
</gene>
<reference evidence="2 3" key="1">
    <citation type="submission" date="2018-04" db="EMBL/GenBank/DDBJ databases">
        <title>Genome sequencing reveals highly heavy metal resistance and biotechnology application of the novel Enterobacter cloacae amazonensis isolated from wastewater river in Manaus - Amazonas.</title>
        <authorList>
            <person name="Astolfi M.C.T."/>
            <person name="Carvalho E.B.D.S."/>
            <person name="Lacerda L.B."/>
            <person name="Pinto M.V."/>
            <person name="Nogueira V.B."/>
            <person name="Barros A.M."/>
            <person name="Astolfi-Filho S."/>
        </authorList>
    </citation>
    <scope>NUCLEOTIDE SEQUENCE [LARGE SCALE GENOMIC DNA]</scope>
    <source>
        <strain evidence="3">amazonensis</strain>
    </source>
</reference>
<dbReference type="InterPro" id="IPR036928">
    <property type="entry name" value="AS_sf"/>
</dbReference>
<dbReference type="Pfam" id="PF01425">
    <property type="entry name" value="Amidase"/>
    <property type="match status" value="1"/>
</dbReference>
<comment type="caution">
    <text evidence="2">The sequence shown here is derived from an EMBL/GenBank/DDBJ whole genome shotgun (WGS) entry which is preliminary data.</text>
</comment>
<dbReference type="PANTHER" id="PTHR42678:SF34">
    <property type="entry name" value="OS04G0183300 PROTEIN"/>
    <property type="match status" value="1"/>
</dbReference>
<evidence type="ECO:0000313" key="3">
    <source>
        <dbReference type="Proteomes" id="UP000241614"/>
    </source>
</evidence>
<dbReference type="SUPFAM" id="SSF75304">
    <property type="entry name" value="Amidase signature (AS) enzymes"/>
    <property type="match status" value="1"/>
</dbReference>
<protein>
    <submittedName>
        <fullName evidence="2">Amidase</fullName>
    </submittedName>
</protein>
<evidence type="ECO:0000313" key="2">
    <source>
        <dbReference type="EMBL" id="PTM33044.1"/>
    </source>
</evidence>
<sequence>MLAAAVITGCGNDDKSSIDKEEVSLDLSSLTIDEAKEIMTSGKVTTADLMSAHYDRIEQYEPKYNAFISLSETALSEAEDIDQRRKKGDELGVLAGIPIVLKDSIDQKGVPTTAGWSGFSSKAGGIDLIPEKDAPLVKRLRDAGAIIVGKTNLPVFAASGDNANNSFNGPTYNVLNRAWAPGGSSTGTATAVAAGFAIAGIAEETGGSIQNPASAQGLIGVKPTFGLVPNTGVVPLAANTRDVLGPITKSVRDAALILDVIAGYTPDDPKTEAAIGKLPNGGYTSLLSKDSLKGARVGLYGSGWRSHNGELSEETKELYETTIAQLKEQGAIVIEDPFMGTGFSELLEKSDYDARGSEALPYDVDNYLKNLGASAKIKSLAELNNLLGYDIFSDKGPLFYFSNIKDFQPNEYASPDLEAFNTLRSNYLEIFNNVMKDNQLDMLVFPQQRKPIGDRVTGGISATTVSEINLSGLPLVTLPAGKYSTGQPYAIAFVGPMWSEAKLLGYAYDMEDAVGPRPINRNLEK</sequence>
<dbReference type="Gene3D" id="3.90.1300.10">
    <property type="entry name" value="Amidase signature (AS) domain"/>
    <property type="match status" value="1"/>
</dbReference>
<accession>A0A2T4XSZ0</accession>
<evidence type="ECO:0000259" key="1">
    <source>
        <dbReference type="Pfam" id="PF01425"/>
    </source>
</evidence>
<feature type="domain" description="Amidase" evidence="1">
    <location>
        <begin position="49"/>
        <end position="504"/>
    </location>
</feature>
<organism evidence="2 3">
    <name type="scientific">Enterobacter cloacae</name>
    <dbReference type="NCBI Taxonomy" id="550"/>
    <lineage>
        <taxon>Bacteria</taxon>
        <taxon>Pseudomonadati</taxon>
        <taxon>Pseudomonadota</taxon>
        <taxon>Gammaproteobacteria</taxon>
        <taxon>Enterobacterales</taxon>
        <taxon>Enterobacteriaceae</taxon>
        <taxon>Enterobacter</taxon>
        <taxon>Enterobacter cloacae complex</taxon>
    </lineage>
</organism>
<proteinExistence type="predicted"/>
<dbReference type="Proteomes" id="UP000241614">
    <property type="component" value="Unassembled WGS sequence"/>
</dbReference>
<dbReference type="PANTHER" id="PTHR42678">
    <property type="entry name" value="AMIDASE"/>
    <property type="match status" value="1"/>
</dbReference>
<dbReference type="EMBL" id="PZPP01000046">
    <property type="protein sequence ID" value="PTM33044.1"/>
    <property type="molecule type" value="Genomic_DNA"/>
</dbReference>